<dbReference type="InterPro" id="IPR035069">
    <property type="entry name" value="TTHA1013/TTHA0281-like"/>
</dbReference>
<evidence type="ECO:0000313" key="2">
    <source>
        <dbReference type="Proteomes" id="UP000316778"/>
    </source>
</evidence>
<organism evidence="1 2">
    <name type="scientific">Chitinophaga japonensis</name>
    <name type="common">Flexibacter japonensis</name>
    <dbReference type="NCBI Taxonomy" id="104662"/>
    <lineage>
        <taxon>Bacteria</taxon>
        <taxon>Pseudomonadati</taxon>
        <taxon>Bacteroidota</taxon>
        <taxon>Chitinophagia</taxon>
        <taxon>Chitinophagales</taxon>
        <taxon>Chitinophagaceae</taxon>
        <taxon>Chitinophaga</taxon>
    </lineage>
</organism>
<dbReference type="AlphaFoldDB" id="A0A562TF60"/>
<keyword evidence="2" id="KW-1185">Reference proteome</keyword>
<name>A0A562TF60_CHIJA</name>
<dbReference type="InterPro" id="IPR008651">
    <property type="entry name" value="Uncharacterised_HicB"/>
</dbReference>
<dbReference type="SUPFAM" id="SSF47598">
    <property type="entry name" value="Ribbon-helix-helix"/>
    <property type="match status" value="1"/>
</dbReference>
<dbReference type="Proteomes" id="UP000316778">
    <property type="component" value="Unassembled WGS sequence"/>
</dbReference>
<reference evidence="1 2" key="1">
    <citation type="journal article" date="2013" name="Stand. Genomic Sci.">
        <title>Genomic Encyclopedia of Type Strains, Phase I: The one thousand microbial genomes (KMG-I) project.</title>
        <authorList>
            <person name="Kyrpides N.C."/>
            <person name="Woyke T."/>
            <person name="Eisen J.A."/>
            <person name="Garrity G."/>
            <person name="Lilburn T.G."/>
            <person name="Beck B.J."/>
            <person name="Whitman W.B."/>
            <person name="Hugenholtz P."/>
            <person name="Klenk H.P."/>
        </authorList>
    </citation>
    <scope>NUCLEOTIDE SEQUENCE [LARGE SCALE GENOMIC DNA]</scope>
    <source>
        <strain evidence="1 2">DSM 13484</strain>
    </source>
</reference>
<accession>A0A562TF60</accession>
<proteinExistence type="predicted"/>
<dbReference type="GO" id="GO:0006355">
    <property type="term" value="P:regulation of DNA-templated transcription"/>
    <property type="evidence" value="ECO:0007669"/>
    <property type="project" value="InterPro"/>
</dbReference>
<dbReference type="Pfam" id="PF05534">
    <property type="entry name" value="HicB"/>
    <property type="match status" value="1"/>
</dbReference>
<dbReference type="OrthoDB" id="5297106at2"/>
<gene>
    <name evidence="1" type="ORF">LX66_1289</name>
</gene>
<sequence length="114" mass="13120">MKKDILEYKGFIGSVHFSADDDVFFGKIEEIDDLVTFEGSSVKSLHKSFREAVEDYLELCKQVGKEPLRSVKGSFNIRITPELHRKAIRLSKQQRMNLNQFVQKAIEQAVARNC</sequence>
<dbReference type="InterPro" id="IPR010985">
    <property type="entry name" value="Ribbon_hlx_hlx"/>
</dbReference>
<evidence type="ECO:0000313" key="1">
    <source>
        <dbReference type="EMBL" id="TWI91908.1"/>
    </source>
</evidence>
<comment type="caution">
    <text evidence="1">The sequence shown here is derived from an EMBL/GenBank/DDBJ whole genome shotgun (WGS) entry which is preliminary data.</text>
</comment>
<protein>
    <submittedName>
        <fullName evidence="1">Putative HicB family RNase H-like nuclease</fullName>
    </submittedName>
</protein>
<dbReference type="EMBL" id="VLLG01000002">
    <property type="protein sequence ID" value="TWI91908.1"/>
    <property type="molecule type" value="Genomic_DNA"/>
</dbReference>
<dbReference type="SUPFAM" id="SSF143100">
    <property type="entry name" value="TTHA1013/TTHA0281-like"/>
    <property type="match status" value="1"/>
</dbReference>
<dbReference type="RefSeq" id="WP_145711037.1">
    <property type="nucleotide sequence ID" value="NZ_BAAAFY010000001.1"/>
</dbReference>